<proteinExistence type="predicted"/>
<dbReference type="PROSITE" id="PS51450">
    <property type="entry name" value="LRR"/>
    <property type="match status" value="1"/>
</dbReference>
<keyword evidence="5" id="KW-1185">Reference proteome</keyword>
<keyword evidence="3" id="KW-0812">Transmembrane</keyword>
<evidence type="ECO:0000313" key="4">
    <source>
        <dbReference type="EMBL" id="KAF7266332.1"/>
    </source>
</evidence>
<name>A0A834HSM3_RHYFE</name>
<keyword evidence="1" id="KW-0433">Leucine-rich repeat</keyword>
<sequence length="391" mass="44341">MLTLSDLRSLECRHCGLKRINTQIYHLLPYLTHLDLGYNEIQFLANDEFQDLHRLHTLKLDGNLFPVILENTFVNQQQLKYLCLARNRIAKIPDTALKNLTSLIELDIGYNKLSKAESVAFSYVKKSLVKLIISGNKFRLNIVKDLLDVLTSIRDLSIAHMRLVSIPEGFFPERIRNLNLSGNNLTELTVGMFPKHLQLLDINANDIRGLNDSVLTFFESIPHIKFRDNPWTCDLCHISDIFFRVNHTNLFLNTTCAFPSVLKGKSLQRLTLDEIPACSDSGGGEEDPFGSNKKGLIIGLVCIVTFAVSSIIFVVCSCVRRHHQNEARRRKRAAECQENNLDHSTAIFTKNQLNFQFPLDLTERKLSVSTIGEIKKDDRQGMSNGTITTGL</sequence>
<accession>A0A834HSM3</accession>
<dbReference type="InterPro" id="IPR001611">
    <property type="entry name" value="Leu-rich_rpt"/>
</dbReference>
<reference evidence="4" key="1">
    <citation type="submission" date="2020-08" db="EMBL/GenBank/DDBJ databases">
        <title>Genome sequencing and assembly of the red palm weevil Rhynchophorus ferrugineus.</title>
        <authorList>
            <person name="Dias G.B."/>
            <person name="Bergman C.M."/>
            <person name="Manee M."/>
        </authorList>
    </citation>
    <scope>NUCLEOTIDE SEQUENCE</scope>
    <source>
        <strain evidence="4">AA-2017</strain>
        <tissue evidence="4">Whole larva</tissue>
    </source>
</reference>
<gene>
    <name evidence="4" type="ORF">GWI33_020360</name>
</gene>
<dbReference type="Proteomes" id="UP000625711">
    <property type="component" value="Unassembled WGS sequence"/>
</dbReference>
<evidence type="ECO:0000256" key="1">
    <source>
        <dbReference type="ARBA" id="ARBA00022614"/>
    </source>
</evidence>
<keyword evidence="3" id="KW-1133">Transmembrane helix</keyword>
<evidence type="ECO:0000313" key="5">
    <source>
        <dbReference type="Proteomes" id="UP000625711"/>
    </source>
</evidence>
<feature type="transmembrane region" description="Helical" evidence="3">
    <location>
        <begin position="296"/>
        <end position="319"/>
    </location>
</feature>
<organism evidence="4 5">
    <name type="scientific">Rhynchophorus ferrugineus</name>
    <name type="common">Red palm weevil</name>
    <name type="synonym">Curculio ferrugineus</name>
    <dbReference type="NCBI Taxonomy" id="354439"/>
    <lineage>
        <taxon>Eukaryota</taxon>
        <taxon>Metazoa</taxon>
        <taxon>Ecdysozoa</taxon>
        <taxon>Arthropoda</taxon>
        <taxon>Hexapoda</taxon>
        <taxon>Insecta</taxon>
        <taxon>Pterygota</taxon>
        <taxon>Neoptera</taxon>
        <taxon>Endopterygota</taxon>
        <taxon>Coleoptera</taxon>
        <taxon>Polyphaga</taxon>
        <taxon>Cucujiformia</taxon>
        <taxon>Curculionidae</taxon>
        <taxon>Dryophthorinae</taxon>
        <taxon>Rhynchophorus</taxon>
    </lineage>
</organism>
<protein>
    <submittedName>
        <fullName evidence="4">Uncharacterized protein</fullName>
    </submittedName>
</protein>
<dbReference type="EMBL" id="JAACXV010014549">
    <property type="protein sequence ID" value="KAF7266332.1"/>
    <property type="molecule type" value="Genomic_DNA"/>
</dbReference>
<dbReference type="InterPro" id="IPR032675">
    <property type="entry name" value="LRR_dom_sf"/>
</dbReference>
<evidence type="ECO:0000256" key="3">
    <source>
        <dbReference type="SAM" id="Phobius"/>
    </source>
</evidence>
<dbReference type="SMART" id="SM00369">
    <property type="entry name" value="LRR_TYP"/>
    <property type="match status" value="6"/>
</dbReference>
<evidence type="ECO:0000256" key="2">
    <source>
        <dbReference type="ARBA" id="ARBA00022737"/>
    </source>
</evidence>
<dbReference type="InterPro" id="IPR003591">
    <property type="entry name" value="Leu-rich_rpt_typical-subtyp"/>
</dbReference>
<dbReference type="Pfam" id="PF13855">
    <property type="entry name" value="LRR_8"/>
    <property type="match status" value="2"/>
</dbReference>
<comment type="caution">
    <text evidence="4">The sequence shown here is derived from an EMBL/GenBank/DDBJ whole genome shotgun (WGS) entry which is preliminary data.</text>
</comment>
<keyword evidence="3" id="KW-0472">Membrane</keyword>
<dbReference type="OrthoDB" id="9229163at2759"/>
<dbReference type="AlphaFoldDB" id="A0A834HSM3"/>
<dbReference type="SUPFAM" id="SSF52058">
    <property type="entry name" value="L domain-like"/>
    <property type="match status" value="1"/>
</dbReference>
<dbReference type="Gene3D" id="3.80.10.10">
    <property type="entry name" value="Ribonuclease Inhibitor"/>
    <property type="match status" value="2"/>
</dbReference>
<keyword evidence="2" id="KW-0677">Repeat</keyword>
<dbReference type="PANTHER" id="PTHR24366">
    <property type="entry name" value="IG(IMMUNOGLOBULIN) AND LRR(LEUCINE RICH REPEAT) DOMAINS"/>
    <property type="match status" value="1"/>
</dbReference>